<keyword evidence="2" id="KW-1185">Reference proteome</keyword>
<dbReference type="EMBL" id="OX458932">
    <property type="protein sequence ID" value="CAI9085280.1"/>
    <property type="molecule type" value="Genomic_DNA"/>
</dbReference>
<protein>
    <submittedName>
        <fullName evidence="1">Uncharacterized protein</fullName>
    </submittedName>
</protein>
<accession>A0ABM9IC91</accession>
<organism evidence="1 2">
    <name type="scientific">Candidatus Methylacidiphilum fumarolicum</name>
    <dbReference type="NCBI Taxonomy" id="591154"/>
    <lineage>
        <taxon>Bacteria</taxon>
        <taxon>Pseudomonadati</taxon>
        <taxon>Verrucomicrobiota</taxon>
        <taxon>Methylacidiphilae</taxon>
        <taxon>Methylacidiphilales</taxon>
        <taxon>Methylacidiphilaceae</taxon>
        <taxon>Methylacidiphilum (ex Ratnadevi et al. 2023)</taxon>
    </lineage>
</organism>
<proteinExistence type="predicted"/>
<evidence type="ECO:0000313" key="1">
    <source>
        <dbReference type="EMBL" id="CAI9085280.1"/>
    </source>
</evidence>
<evidence type="ECO:0000313" key="2">
    <source>
        <dbReference type="Proteomes" id="UP001161497"/>
    </source>
</evidence>
<name>A0ABM9IC91_9BACT</name>
<dbReference type="RefSeq" id="WP_009061372.1">
    <property type="nucleotide sequence ID" value="NZ_JAHXRZ010000002.1"/>
</dbReference>
<reference evidence="1" key="1">
    <citation type="submission" date="2023-03" db="EMBL/GenBank/DDBJ databases">
        <authorList>
            <person name="Cremers G."/>
            <person name="Picone N."/>
        </authorList>
    </citation>
    <scope>NUCLEOTIDE SEQUENCE</scope>
    <source>
        <strain evidence="1">Sample_alias</strain>
    </source>
</reference>
<gene>
    <name evidence="1" type="ORF">MFUM_0905</name>
</gene>
<sequence>MLGIPIPFSINLKAKRKQRLEEYLCKLSFFPIHARLRLLSKKIHYGQQSSSHATVIMISPKATAGQMFIIYLRAGFKIMDHAHLVDLQ</sequence>
<dbReference type="Proteomes" id="UP001161497">
    <property type="component" value="Chromosome"/>
</dbReference>